<protein>
    <submittedName>
        <fullName evidence="4">Protein phosphatase</fullName>
    </submittedName>
</protein>
<dbReference type="Proteomes" id="UP000037395">
    <property type="component" value="Unassembled WGS sequence"/>
</dbReference>
<accession>A0A1E7N8Z6</accession>
<comment type="caution">
    <text evidence="4">The sequence shown here is derived from an EMBL/GenBank/DDBJ whole genome shotgun (WGS) entry which is preliminary data.</text>
</comment>
<dbReference type="Pfam" id="PF07228">
    <property type="entry name" value="SpoIIE"/>
    <property type="match status" value="1"/>
</dbReference>
<dbReference type="FunFam" id="3.60.40.10:FF:000058">
    <property type="entry name" value="Stage II sporulation protein E"/>
    <property type="match status" value="1"/>
</dbReference>
<organism evidence="4 5">
    <name type="scientific">Kitasatospora aureofaciens</name>
    <name type="common">Streptomyces aureofaciens</name>
    <dbReference type="NCBI Taxonomy" id="1894"/>
    <lineage>
        <taxon>Bacteria</taxon>
        <taxon>Bacillati</taxon>
        <taxon>Actinomycetota</taxon>
        <taxon>Actinomycetes</taxon>
        <taxon>Kitasatosporales</taxon>
        <taxon>Streptomycetaceae</taxon>
        <taxon>Kitasatospora</taxon>
    </lineage>
</organism>
<keyword evidence="2" id="KW-0812">Transmembrane</keyword>
<dbReference type="Gene3D" id="3.60.40.10">
    <property type="entry name" value="PPM-type phosphatase domain"/>
    <property type="match status" value="1"/>
</dbReference>
<dbReference type="EMBL" id="JPRF03000021">
    <property type="protein sequence ID" value="OEV37159.1"/>
    <property type="molecule type" value="Genomic_DNA"/>
</dbReference>
<evidence type="ECO:0000259" key="3">
    <source>
        <dbReference type="SMART" id="SM00331"/>
    </source>
</evidence>
<name>A0A1E7N8Z6_KITAU</name>
<feature type="transmembrane region" description="Helical" evidence="2">
    <location>
        <begin position="20"/>
        <end position="36"/>
    </location>
</feature>
<dbReference type="InterPro" id="IPR052016">
    <property type="entry name" value="Bact_Sigma-Reg"/>
</dbReference>
<keyword evidence="2" id="KW-0472">Membrane</keyword>
<dbReference type="PANTHER" id="PTHR43156:SF2">
    <property type="entry name" value="STAGE II SPORULATION PROTEIN E"/>
    <property type="match status" value="1"/>
</dbReference>
<sequence length="376" mass="40361">MGVGVRRADDERLGRRNRMLVLIPVALIVLITVVDIHSSKDIHLGPLLVIAPALTPSFAGPRATAAIGALAVAAQVFIAVLHGGLTTSNHLAQIAALTVLSALIVVFTLVREHRNRQLVRAQSVSEAAQRALLRPLPDRIGPLELATTYLAAEDETHIGGDLYTATRTDDGTRVLIGDVRGKGLAAVGEAALLLSAFRLVAARHRDLADLARTLHRHVERYLVDFADSGDETGEHFITALLLDIPDDEPVVSLTNCGHPPPLLLRQGRVRVLEDTEAAPPLGVPVAAPDAHRSRTTPFRSDDTLLLYTDGVTEARDRDGVFYPLAERTARWATCAPEALVAHLRRDLLSHCGGRLGDDAAIIAIRRTPTAGHPAES</sequence>
<feature type="transmembrane region" description="Helical" evidence="2">
    <location>
        <begin position="91"/>
        <end position="110"/>
    </location>
</feature>
<evidence type="ECO:0000313" key="4">
    <source>
        <dbReference type="EMBL" id="OEV37159.1"/>
    </source>
</evidence>
<dbReference type="SMART" id="SM00331">
    <property type="entry name" value="PP2C_SIG"/>
    <property type="match status" value="1"/>
</dbReference>
<dbReference type="InterPro" id="IPR036457">
    <property type="entry name" value="PPM-type-like_dom_sf"/>
</dbReference>
<reference evidence="4" key="1">
    <citation type="submission" date="2016-08" db="EMBL/GenBank/DDBJ databases">
        <title>Sequencing, Assembly and Comparative Genomics of S. aureofaciens ATCC 10762.</title>
        <authorList>
            <person name="Gradnigo J.S."/>
            <person name="Johnson N."/>
            <person name="Somerville G.A."/>
        </authorList>
    </citation>
    <scope>NUCLEOTIDE SEQUENCE [LARGE SCALE GENOMIC DNA]</scope>
    <source>
        <strain evidence="4">ATCC 10762</strain>
    </source>
</reference>
<dbReference type="AlphaFoldDB" id="A0A1E7N8Z6"/>
<dbReference type="PANTHER" id="PTHR43156">
    <property type="entry name" value="STAGE II SPORULATION PROTEIN E-RELATED"/>
    <property type="match status" value="1"/>
</dbReference>
<keyword evidence="1" id="KW-0378">Hydrolase</keyword>
<evidence type="ECO:0000256" key="2">
    <source>
        <dbReference type="SAM" id="Phobius"/>
    </source>
</evidence>
<feature type="domain" description="PPM-type phosphatase" evidence="3">
    <location>
        <begin position="143"/>
        <end position="366"/>
    </location>
</feature>
<gene>
    <name evidence="4" type="ORF">HS99_0004895</name>
</gene>
<dbReference type="GO" id="GO:0016791">
    <property type="term" value="F:phosphatase activity"/>
    <property type="evidence" value="ECO:0007669"/>
    <property type="project" value="TreeGrafter"/>
</dbReference>
<keyword evidence="5" id="KW-1185">Reference proteome</keyword>
<proteinExistence type="predicted"/>
<evidence type="ECO:0000313" key="5">
    <source>
        <dbReference type="Proteomes" id="UP000037395"/>
    </source>
</evidence>
<keyword evidence="2" id="KW-1133">Transmembrane helix</keyword>
<evidence type="ECO:0000256" key="1">
    <source>
        <dbReference type="ARBA" id="ARBA00022801"/>
    </source>
</evidence>
<dbReference type="SUPFAM" id="SSF81606">
    <property type="entry name" value="PP2C-like"/>
    <property type="match status" value="1"/>
</dbReference>
<dbReference type="InterPro" id="IPR001932">
    <property type="entry name" value="PPM-type_phosphatase-like_dom"/>
</dbReference>
<feature type="transmembrane region" description="Helical" evidence="2">
    <location>
        <begin position="66"/>
        <end position="85"/>
    </location>
</feature>